<evidence type="ECO:0000256" key="5">
    <source>
        <dbReference type="ARBA" id="ARBA00022801"/>
    </source>
</evidence>
<evidence type="ECO:0000256" key="3">
    <source>
        <dbReference type="ARBA" id="ARBA00022670"/>
    </source>
</evidence>
<keyword evidence="2 6" id="KW-0031">Aminopeptidase</keyword>
<dbReference type="EMBL" id="MGFJ01000014">
    <property type="protein sequence ID" value="OGM02805.1"/>
    <property type="molecule type" value="Genomic_DNA"/>
</dbReference>
<evidence type="ECO:0000256" key="2">
    <source>
        <dbReference type="ARBA" id="ARBA00022438"/>
    </source>
</evidence>
<proteinExistence type="inferred from homology"/>
<comment type="function">
    <text evidence="1">Removes the N-terminal methionine from nascent proteins. The N-terminal methionine is often cleaved when the second residue in the primary sequence is small and uncharged (Met-Ala-, Cys, Gly, Pro, Ser, Thr, or Val). Requires deformylation of the N(alpha)-formylated initiator methionine before it can be hydrolyzed.</text>
</comment>
<evidence type="ECO:0000259" key="7">
    <source>
        <dbReference type="Pfam" id="PF00557"/>
    </source>
</evidence>
<dbReference type="STRING" id="1802471.A2115_01865"/>
<comment type="similarity">
    <text evidence="6">Belongs to the peptidase M24A family.</text>
</comment>
<dbReference type="Gene3D" id="3.90.230.10">
    <property type="entry name" value="Creatinase/methionine aminopeptidase superfamily"/>
    <property type="match status" value="1"/>
</dbReference>
<comment type="catalytic activity">
    <reaction evidence="6">
        <text>Release of N-terminal amino acids, preferentially methionine, from peptides and arylamides.</text>
        <dbReference type="EC" id="3.4.11.18"/>
    </reaction>
</comment>
<evidence type="ECO:0000313" key="9">
    <source>
        <dbReference type="Proteomes" id="UP000176198"/>
    </source>
</evidence>
<sequence>MGSFEIKTPEDIKKMQEGGKILRAVKNAVAKKVKTGVSAKDLDEFAEQMILDLGGKSSFKTVPNYRWTTCVNVNAGIVHGIPTKDLVFKKGDVVSIDLGVLYQGFHTDTSITVAIDPSAQVSKMLKVGQNALDLAIVEAKPGKRIYDISEAIEKKVKAGGFNPVRALVGHGVGRELHEEPQIPCFVSGTRNESPKIPVGAVIAIEVMYTQGKPDLVLEDDGWTISTQDGKISALFEETVAVTSHGPIVLT</sequence>
<feature type="domain" description="Peptidase M24" evidence="7">
    <location>
        <begin position="14"/>
        <end position="242"/>
    </location>
</feature>
<keyword evidence="4 6" id="KW-0479">Metal-binding</keyword>
<organism evidence="8 9">
    <name type="scientific">Candidatus Woesebacteria bacterium GWA1_41_8</name>
    <dbReference type="NCBI Taxonomy" id="1802471"/>
    <lineage>
        <taxon>Bacteria</taxon>
        <taxon>Candidatus Woeseibacteriota</taxon>
    </lineage>
</organism>
<dbReference type="GO" id="GO:0046872">
    <property type="term" value="F:metal ion binding"/>
    <property type="evidence" value="ECO:0007669"/>
    <property type="project" value="UniProtKB-KW"/>
</dbReference>
<dbReference type="AlphaFoldDB" id="A0A1F7WLB0"/>
<comment type="caution">
    <text evidence="8">The sequence shown here is derived from an EMBL/GenBank/DDBJ whole genome shotgun (WGS) entry which is preliminary data.</text>
</comment>
<reference evidence="8 9" key="1">
    <citation type="journal article" date="2016" name="Nat. Commun.">
        <title>Thousands of microbial genomes shed light on interconnected biogeochemical processes in an aquifer system.</title>
        <authorList>
            <person name="Anantharaman K."/>
            <person name="Brown C.T."/>
            <person name="Hug L.A."/>
            <person name="Sharon I."/>
            <person name="Castelle C.J."/>
            <person name="Probst A.J."/>
            <person name="Thomas B.C."/>
            <person name="Singh A."/>
            <person name="Wilkins M.J."/>
            <person name="Karaoz U."/>
            <person name="Brodie E.L."/>
            <person name="Williams K.H."/>
            <person name="Hubbard S.S."/>
            <person name="Banfield J.F."/>
        </authorList>
    </citation>
    <scope>NUCLEOTIDE SEQUENCE [LARGE SCALE GENOMIC DNA]</scope>
</reference>
<dbReference type="PANTHER" id="PTHR43330:SF27">
    <property type="entry name" value="METHIONINE AMINOPEPTIDASE"/>
    <property type="match status" value="1"/>
</dbReference>
<dbReference type="Proteomes" id="UP000176198">
    <property type="component" value="Unassembled WGS sequence"/>
</dbReference>
<dbReference type="InterPro" id="IPR000994">
    <property type="entry name" value="Pept_M24"/>
</dbReference>
<evidence type="ECO:0000256" key="4">
    <source>
        <dbReference type="ARBA" id="ARBA00022723"/>
    </source>
</evidence>
<name>A0A1F7WLB0_9BACT</name>
<dbReference type="GO" id="GO:0070006">
    <property type="term" value="F:metalloaminopeptidase activity"/>
    <property type="evidence" value="ECO:0007669"/>
    <property type="project" value="InterPro"/>
</dbReference>
<dbReference type="SUPFAM" id="SSF55920">
    <property type="entry name" value="Creatinase/aminopeptidase"/>
    <property type="match status" value="1"/>
</dbReference>
<dbReference type="GO" id="GO:0006508">
    <property type="term" value="P:proteolysis"/>
    <property type="evidence" value="ECO:0007669"/>
    <property type="project" value="UniProtKB-KW"/>
</dbReference>
<keyword evidence="5" id="KW-0378">Hydrolase</keyword>
<evidence type="ECO:0000256" key="6">
    <source>
        <dbReference type="RuleBase" id="RU003653"/>
    </source>
</evidence>
<dbReference type="InterPro" id="IPR002467">
    <property type="entry name" value="Pept_M24A_MAP1"/>
</dbReference>
<dbReference type="InterPro" id="IPR001714">
    <property type="entry name" value="Pept_M24_MAP"/>
</dbReference>
<dbReference type="GO" id="GO:0004239">
    <property type="term" value="F:initiator methionyl aminopeptidase activity"/>
    <property type="evidence" value="ECO:0007669"/>
    <property type="project" value="UniProtKB-EC"/>
</dbReference>
<keyword evidence="3 6" id="KW-0645">Protease</keyword>
<dbReference type="NCBIfam" id="TIGR00500">
    <property type="entry name" value="met_pdase_I"/>
    <property type="match status" value="1"/>
</dbReference>
<dbReference type="PRINTS" id="PR00599">
    <property type="entry name" value="MAPEPTIDASE"/>
</dbReference>
<dbReference type="PANTHER" id="PTHR43330">
    <property type="entry name" value="METHIONINE AMINOPEPTIDASE"/>
    <property type="match status" value="1"/>
</dbReference>
<evidence type="ECO:0000256" key="1">
    <source>
        <dbReference type="ARBA" id="ARBA00002521"/>
    </source>
</evidence>
<dbReference type="Pfam" id="PF00557">
    <property type="entry name" value="Peptidase_M24"/>
    <property type="match status" value="1"/>
</dbReference>
<evidence type="ECO:0000313" key="8">
    <source>
        <dbReference type="EMBL" id="OGM02805.1"/>
    </source>
</evidence>
<dbReference type="GO" id="GO:0005829">
    <property type="term" value="C:cytosol"/>
    <property type="evidence" value="ECO:0007669"/>
    <property type="project" value="TreeGrafter"/>
</dbReference>
<protein>
    <recommendedName>
        <fullName evidence="6">Methionine aminopeptidase</fullName>
        <ecNumber evidence="6">3.4.11.18</ecNumber>
    </recommendedName>
</protein>
<dbReference type="InterPro" id="IPR036005">
    <property type="entry name" value="Creatinase/aminopeptidase-like"/>
</dbReference>
<accession>A0A1F7WLB0</accession>
<dbReference type="EC" id="3.4.11.18" evidence="6"/>
<comment type="cofactor">
    <cofactor evidence="6">
        <name>Co(2+)</name>
        <dbReference type="ChEBI" id="CHEBI:48828"/>
    </cofactor>
    <cofactor evidence="6">
        <name>Zn(2+)</name>
        <dbReference type="ChEBI" id="CHEBI:29105"/>
    </cofactor>
    <cofactor evidence="6">
        <name>Mn(2+)</name>
        <dbReference type="ChEBI" id="CHEBI:29035"/>
    </cofactor>
    <cofactor evidence="6">
        <name>Fe(2+)</name>
        <dbReference type="ChEBI" id="CHEBI:29033"/>
    </cofactor>
    <text evidence="6">Binds 2 divalent metal cations per subunit. Has a high-affinity and a low affinity metal-binding site. The true nature of the physiological cofactor is under debate. The enzyme is active with cobalt, zinc, manganese or divalent iron ions.</text>
</comment>
<gene>
    <name evidence="8" type="ORF">A2115_01865</name>
</gene>